<organism evidence="2 3">
    <name type="scientific">Apiospora marii</name>
    <dbReference type="NCBI Taxonomy" id="335849"/>
    <lineage>
        <taxon>Eukaryota</taxon>
        <taxon>Fungi</taxon>
        <taxon>Dikarya</taxon>
        <taxon>Ascomycota</taxon>
        <taxon>Pezizomycotina</taxon>
        <taxon>Sordariomycetes</taxon>
        <taxon>Xylariomycetidae</taxon>
        <taxon>Amphisphaeriales</taxon>
        <taxon>Apiosporaceae</taxon>
        <taxon>Apiospora</taxon>
    </lineage>
</organism>
<protein>
    <submittedName>
        <fullName evidence="2">DRB0094 family RNA ligase</fullName>
    </submittedName>
</protein>
<evidence type="ECO:0000313" key="2">
    <source>
        <dbReference type="EMBL" id="KAK8027134.1"/>
    </source>
</evidence>
<dbReference type="GO" id="GO:0016874">
    <property type="term" value="F:ligase activity"/>
    <property type="evidence" value="ECO:0007669"/>
    <property type="project" value="UniProtKB-KW"/>
</dbReference>
<name>A0ABR1S7E4_9PEZI</name>
<dbReference type="Gene3D" id="3.30.470.30">
    <property type="entry name" value="DNA ligase/mRNA capping enzyme"/>
    <property type="match status" value="1"/>
</dbReference>
<reference evidence="2 3" key="1">
    <citation type="submission" date="2023-01" db="EMBL/GenBank/DDBJ databases">
        <title>Analysis of 21 Apiospora genomes using comparative genomics revels a genus with tremendous synthesis potential of carbohydrate active enzymes and secondary metabolites.</title>
        <authorList>
            <person name="Sorensen T."/>
        </authorList>
    </citation>
    <scope>NUCLEOTIDE SEQUENCE [LARGE SCALE GENOMIC DNA]</scope>
    <source>
        <strain evidence="2 3">CBS 20057</strain>
    </source>
</reference>
<dbReference type="InterPro" id="IPR021122">
    <property type="entry name" value="RNA_ligase_dom_REL/Rnl2"/>
</dbReference>
<keyword evidence="3" id="KW-1185">Reference proteome</keyword>
<dbReference type="Proteomes" id="UP001396898">
    <property type="component" value="Unassembled WGS sequence"/>
</dbReference>
<dbReference type="Pfam" id="PF09414">
    <property type="entry name" value="RNA_ligase"/>
    <property type="match status" value="1"/>
</dbReference>
<keyword evidence="2" id="KW-0436">Ligase</keyword>
<comment type="caution">
    <text evidence="2">The sequence shown here is derived from an EMBL/GenBank/DDBJ whole genome shotgun (WGS) entry which is preliminary data.</text>
</comment>
<dbReference type="Pfam" id="PF21189">
    <property type="entry name" value="PHA02142"/>
    <property type="match status" value="1"/>
</dbReference>
<evidence type="ECO:0000313" key="3">
    <source>
        <dbReference type="Proteomes" id="UP001396898"/>
    </source>
</evidence>
<accession>A0ABR1S7E4</accession>
<dbReference type="SUPFAM" id="SSF56091">
    <property type="entry name" value="DNA ligase/mRNA capping enzyme, catalytic domain"/>
    <property type="match status" value="1"/>
</dbReference>
<feature type="domain" description="RNA ligase" evidence="1">
    <location>
        <begin position="182"/>
        <end position="370"/>
    </location>
</feature>
<sequence length="384" mass="43102">MSRRLVTVRKVSDVQPIKGADRIEVALIDGWQCIVKKGDFEKGQLGMFFEIDSFLPAEDPRWAFLESNFINWNGQRGFVVKSQKMRGQISQGLLIPLGDFPEAAGVLGKLEDELGQTEAERLMQKSSFESILKVQKWEAMDNKTDGANATPTEPIPFFIRKTDQERCQNLPHVFEEWKDEIFQESTKMDGSSMTVYFVRNDSDNFQHLPEVDAAEQPTVVQPNGRFGVCSRNVDIAEDDHDSDAGGPQYWRVARKNKLAERLSGLGRSLAVQGELCGASVQGNFEGFPAGFHDFFVFAVWDIDAQRYLPPKETEALAEQLGLRHVPVVGYFPLREIATSVSDLLKRAEGVGLNKRKREGIVLKHVGSDFGFKAISNSYLLKHGD</sequence>
<evidence type="ECO:0000259" key="1">
    <source>
        <dbReference type="Pfam" id="PF09414"/>
    </source>
</evidence>
<gene>
    <name evidence="2" type="ORF">PG991_004190</name>
</gene>
<dbReference type="EMBL" id="JAQQWI010000007">
    <property type="protein sequence ID" value="KAK8027134.1"/>
    <property type="molecule type" value="Genomic_DNA"/>
</dbReference>
<proteinExistence type="predicted"/>
<dbReference type="InterPro" id="IPR012646">
    <property type="entry name" value="RNA_ligase_DRB0094"/>
</dbReference>
<dbReference type="NCBIfam" id="TIGR02306">
    <property type="entry name" value="RNA_lig_DRB0094"/>
    <property type="match status" value="1"/>
</dbReference>